<evidence type="ECO:0000256" key="2">
    <source>
        <dbReference type="SAM" id="MobiDB-lite"/>
    </source>
</evidence>
<dbReference type="InterPro" id="IPR053137">
    <property type="entry name" value="NLR-like"/>
</dbReference>
<dbReference type="PROSITE" id="PS50158">
    <property type="entry name" value="ZF_CCHC"/>
    <property type="match status" value="1"/>
</dbReference>
<dbReference type="InterPro" id="IPR035994">
    <property type="entry name" value="Nucleoside_phosphorylase_sf"/>
</dbReference>
<dbReference type="AlphaFoldDB" id="A0AAV9W3P9"/>
<feature type="region of interest" description="Disordered" evidence="2">
    <location>
        <begin position="388"/>
        <end position="443"/>
    </location>
</feature>
<name>A0AAV9W3P9_9PEZI</name>
<keyword evidence="1" id="KW-0862">Zinc</keyword>
<comment type="caution">
    <text evidence="4">The sequence shown here is derived from an EMBL/GenBank/DDBJ whole genome shotgun (WGS) entry which is preliminary data.</text>
</comment>
<dbReference type="GO" id="GO:0008270">
    <property type="term" value="F:zinc ion binding"/>
    <property type="evidence" value="ECO:0007669"/>
    <property type="project" value="UniProtKB-KW"/>
</dbReference>
<protein>
    <recommendedName>
        <fullName evidence="3">CCHC-type domain-containing protein</fullName>
    </recommendedName>
</protein>
<dbReference type="GO" id="GO:0003676">
    <property type="term" value="F:nucleic acid binding"/>
    <property type="evidence" value="ECO:0007669"/>
    <property type="project" value="InterPro"/>
</dbReference>
<accession>A0AAV9W3P9</accession>
<gene>
    <name evidence="4" type="ORF">TWF481_010704</name>
</gene>
<evidence type="ECO:0000256" key="1">
    <source>
        <dbReference type="PROSITE-ProRule" id="PRU00047"/>
    </source>
</evidence>
<reference evidence="4 5" key="1">
    <citation type="submission" date="2023-08" db="EMBL/GenBank/DDBJ databases">
        <authorList>
            <person name="Palmer J.M."/>
        </authorList>
    </citation>
    <scope>NUCLEOTIDE SEQUENCE [LARGE SCALE GENOMIC DNA]</scope>
    <source>
        <strain evidence="4 5">TWF481</strain>
    </source>
</reference>
<organism evidence="4 5">
    <name type="scientific">Arthrobotrys musiformis</name>
    <dbReference type="NCBI Taxonomy" id="47236"/>
    <lineage>
        <taxon>Eukaryota</taxon>
        <taxon>Fungi</taxon>
        <taxon>Dikarya</taxon>
        <taxon>Ascomycota</taxon>
        <taxon>Pezizomycotina</taxon>
        <taxon>Orbiliomycetes</taxon>
        <taxon>Orbiliales</taxon>
        <taxon>Orbiliaceae</taxon>
        <taxon>Arthrobotrys</taxon>
    </lineage>
</organism>
<feature type="domain" description="CCHC-type" evidence="3">
    <location>
        <begin position="468"/>
        <end position="481"/>
    </location>
</feature>
<dbReference type="EMBL" id="JAVHJL010000007">
    <property type="protein sequence ID" value="KAK6500361.1"/>
    <property type="molecule type" value="Genomic_DNA"/>
</dbReference>
<proteinExistence type="predicted"/>
<dbReference type="PANTHER" id="PTHR46082:SF11">
    <property type="entry name" value="AAA+ ATPASE DOMAIN-CONTAINING PROTEIN-RELATED"/>
    <property type="match status" value="1"/>
</dbReference>
<dbReference type="GO" id="GO:0003824">
    <property type="term" value="F:catalytic activity"/>
    <property type="evidence" value="ECO:0007669"/>
    <property type="project" value="InterPro"/>
</dbReference>
<dbReference type="Gene3D" id="3.40.50.1580">
    <property type="entry name" value="Nucleoside phosphorylase domain"/>
    <property type="match status" value="1"/>
</dbReference>
<evidence type="ECO:0000313" key="4">
    <source>
        <dbReference type="EMBL" id="KAK6500361.1"/>
    </source>
</evidence>
<dbReference type="Proteomes" id="UP001370758">
    <property type="component" value="Unassembled WGS sequence"/>
</dbReference>
<dbReference type="SUPFAM" id="SSF53167">
    <property type="entry name" value="Purine and uridine phosphorylases"/>
    <property type="match status" value="1"/>
</dbReference>
<keyword evidence="1" id="KW-0863">Zinc-finger</keyword>
<evidence type="ECO:0000259" key="3">
    <source>
        <dbReference type="PROSITE" id="PS50158"/>
    </source>
</evidence>
<keyword evidence="1" id="KW-0479">Metal-binding</keyword>
<dbReference type="GO" id="GO:0009116">
    <property type="term" value="P:nucleoside metabolic process"/>
    <property type="evidence" value="ECO:0007669"/>
    <property type="project" value="InterPro"/>
</dbReference>
<sequence>MSQNTPLRSLPREAYTIGWVCAIYIELTTARAMFDERHGMPELLVDDGNVYNFGRIRDHNVVTACLPAGQIGTGYAAIVATRMQLSFPGIRFFLMVGVAGGVPGGDVDIRLGDVVVSVPEGLNPGVVQYGAGKVHPGRFERTGSLPPPPERLLQVVQNIRARHAALEVKILEYAKKFEDDIRLHSFTKMSIRGEDVLFRADYQHAGGDTCHGCDKTMQVPRPQREQAKVHYGTVASGDHLMRDATERDRISAELKRVLCFEMEAAGLMIALQCLVIRGICDYADSHKNKGWQKYAAGMAAAYAKEVLTILPASATVSRLPPAPTEEAVNPRAAGRVGATGRLPYTNYELPPPISSNSIGSGLNVSNSAAVGSPQNFVTPNFSGRDLNIVVNMPNSGASTSTEPGSSRNTRGRPQTSRREAENIRSVSSFEGWDRPRGRGRDRVEYGDFYESPARRPGRGMSEDYEVICFKCDTPGHIAADCNRRDGFCDNCKYHCPRAKLIY</sequence>
<dbReference type="InterPro" id="IPR001878">
    <property type="entry name" value="Znf_CCHC"/>
</dbReference>
<feature type="compositionally biased region" description="Basic and acidic residues" evidence="2">
    <location>
        <begin position="431"/>
        <end position="443"/>
    </location>
</feature>
<feature type="compositionally biased region" description="Polar residues" evidence="2">
    <location>
        <begin position="392"/>
        <end position="414"/>
    </location>
</feature>
<keyword evidence="5" id="KW-1185">Reference proteome</keyword>
<dbReference type="PANTHER" id="PTHR46082">
    <property type="entry name" value="ATP/GTP-BINDING PROTEIN-RELATED"/>
    <property type="match status" value="1"/>
</dbReference>
<evidence type="ECO:0000313" key="5">
    <source>
        <dbReference type="Proteomes" id="UP001370758"/>
    </source>
</evidence>
<dbReference type="Pfam" id="PF00098">
    <property type="entry name" value="zf-CCHC"/>
    <property type="match status" value="1"/>
</dbReference>